<evidence type="ECO:0000256" key="3">
    <source>
        <dbReference type="ARBA" id="ARBA00022692"/>
    </source>
</evidence>
<feature type="domain" description="EamA" evidence="7">
    <location>
        <begin position="11"/>
        <end position="145"/>
    </location>
</feature>
<organism evidence="8 9">
    <name type="scientific">Candidatus Roizmanbacteria bacterium RIFCSPHIGHO2_01_FULL_39_8</name>
    <dbReference type="NCBI Taxonomy" id="1802033"/>
    <lineage>
        <taxon>Bacteria</taxon>
        <taxon>Candidatus Roizmaniibacteriota</taxon>
    </lineage>
</organism>
<dbReference type="PANTHER" id="PTHR32322">
    <property type="entry name" value="INNER MEMBRANE TRANSPORTER"/>
    <property type="match status" value="1"/>
</dbReference>
<keyword evidence="5 6" id="KW-0472">Membrane</keyword>
<accession>A0A1F7GST2</accession>
<dbReference type="InterPro" id="IPR050638">
    <property type="entry name" value="AA-Vitamin_Transporters"/>
</dbReference>
<feature type="transmembrane region" description="Helical" evidence="6">
    <location>
        <begin position="191"/>
        <end position="214"/>
    </location>
</feature>
<evidence type="ECO:0000313" key="8">
    <source>
        <dbReference type="EMBL" id="OGK22098.1"/>
    </source>
</evidence>
<feature type="transmembrane region" description="Helical" evidence="6">
    <location>
        <begin position="12"/>
        <end position="37"/>
    </location>
</feature>
<feature type="transmembrane region" description="Helical" evidence="6">
    <location>
        <begin position="251"/>
        <end position="270"/>
    </location>
</feature>
<comment type="caution">
    <text evidence="8">The sequence shown here is derived from an EMBL/GenBank/DDBJ whole genome shotgun (WGS) entry which is preliminary data.</text>
</comment>
<name>A0A1F7GST2_9BACT</name>
<dbReference type="SUPFAM" id="SSF103481">
    <property type="entry name" value="Multidrug resistance efflux transporter EmrE"/>
    <property type="match status" value="2"/>
</dbReference>
<evidence type="ECO:0000256" key="2">
    <source>
        <dbReference type="ARBA" id="ARBA00022475"/>
    </source>
</evidence>
<evidence type="ECO:0000256" key="6">
    <source>
        <dbReference type="SAM" id="Phobius"/>
    </source>
</evidence>
<evidence type="ECO:0000313" key="9">
    <source>
        <dbReference type="Proteomes" id="UP000177026"/>
    </source>
</evidence>
<evidence type="ECO:0000256" key="5">
    <source>
        <dbReference type="ARBA" id="ARBA00023136"/>
    </source>
</evidence>
<keyword evidence="3 6" id="KW-0812">Transmembrane</keyword>
<feature type="transmembrane region" description="Helical" evidence="6">
    <location>
        <begin position="43"/>
        <end position="62"/>
    </location>
</feature>
<feature type="transmembrane region" description="Helical" evidence="6">
    <location>
        <begin position="131"/>
        <end position="154"/>
    </location>
</feature>
<dbReference type="Proteomes" id="UP000177026">
    <property type="component" value="Unassembled WGS sequence"/>
</dbReference>
<comment type="subcellular location">
    <subcellularLocation>
        <location evidence="1">Cell membrane</location>
        <topology evidence="1">Multi-pass membrane protein</topology>
    </subcellularLocation>
</comment>
<feature type="domain" description="EamA" evidence="7">
    <location>
        <begin position="157"/>
        <end position="291"/>
    </location>
</feature>
<evidence type="ECO:0000256" key="4">
    <source>
        <dbReference type="ARBA" id="ARBA00022989"/>
    </source>
</evidence>
<evidence type="ECO:0000259" key="7">
    <source>
        <dbReference type="Pfam" id="PF00892"/>
    </source>
</evidence>
<sequence>MNKTEKQYERKGVIYLVLLTFNFGLIAILARFLSFYLTLCQQLYLTVGIAFLFGLVIFKKDLHYEKLKKIPFRDWFILAVRAIFGYVLGGLLYREALTLTKISNVTFIQSIPFAAILGFILFGEKLTVKKVLYVILAFAGVMLIAVKDFSSLFIWGKGEIFSLISTFLFSFAFLARRWLSNFLNNQEMSQIALFIGFVILFGLSLINAELIPVFPINGGLLFIVALFLLSFINTIDGLLINFGFKHVPPVLASNILTLESVFALGLAFIFYREIPLVKECIGGILIIGSVIQMNKLEEKREMI</sequence>
<dbReference type="PANTHER" id="PTHR32322:SF18">
    <property type="entry name" value="S-ADENOSYLMETHIONINE_S-ADENOSYLHOMOCYSTEINE TRANSPORTER"/>
    <property type="match status" value="1"/>
</dbReference>
<gene>
    <name evidence="8" type="ORF">A2866_04580</name>
</gene>
<reference evidence="8 9" key="1">
    <citation type="journal article" date="2016" name="Nat. Commun.">
        <title>Thousands of microbial genomes shed light on interconnected biogeochemical processes in an aquifer system.</title>
        <authorList>
            <person name="Anantharaman K."/>
            <person name="Brown C.T."/>
            <person name="Hug L.A."/>
            <person name="Sharon I."/>
            <person name="Castelle C.J."/>
            <person name="Probst A.J."/>
            <person name="Thomas B.C."/>
            <person name="Singh A."/>
            <person name="Wilkins M.J."/>
            <person name="Karaoz U."/>
            <person name="Brodie E.L."/>
            <person name="Williams K.H."/>
            <person name="Hubbard S.S."/>
            <person name="Banfield J.F."/>
        </authorList>
    </citation>
    <scope>NUCLEOTIDE SEQUENCE [LARGE SCALE GENOMIC DNA]</scope>
</reference>
<dbReference type="AlphaFoldDB" id="A0A1F7GST2"/>
<keyword evidence="2" id="KW-1003">Cell membrane</keyword>
<feature type="transmembrane region" description="Helical" evidence="6">
    <location>
        <begin position="220"/>
        <end position="244"/>
    </location>
</feature>
<keyword evidence="4 6" id="KW-1133">Transmembrane helix</keyword>
<proteinExistence type="predicted"/>
<feature type="transmembrane region" description="Helical" evidence="6">
    <location>
        <begin position="74"/>
        <end position="93"/>
    </location>
</feature>
<protein>
    <recommendedName>
        <fullName evidence="7">EamA domain-containing protein</fullName>
    </recommendedName>
</protein>
<feature type="transmembrane region" description="Helical" evidence="6">
    <location>
        <begin position="160"/>
        <end position="179"/>
    </location>
</feature>
<evidence type="ECO:0000256" key="1">
    <source>
        <dbReference type="ARBA" id="ARBA00004651"/>
    </source>
</evidence>
<dbReference type="GO" id="GO:0005886">
    <property type="term" value="C:plasma membrane"/>
    <property type="evidence" value="ECO:0007669"/>
    <property type="project" value="UniProtKB-SubCell"/>
</dbReference>
<dbReference type="EMBL" id="MFZI01000008">
    <property type="protein sequence ID" value="OGK22098.1"/>
    <property type="molecule type" value="Genomic_DNA"/>
</dbReference>
<dbReference type="InterPro" id="IPR037185">
    <property type="entry name" value="EmrE-like"/>
</dbReference>
<dbReference type="Pfam" id="PF00892">
    <property type="entry name" value="EamA"/>
    <property type="match status" value="2"/>
</dbReference>
<dbReference type="InterPro" id="IPR000620">
    <property type="entry name" value="EamA_dom"/>
</dbReference>
<feature type="transmembrane region" description="Helical" evidence="6">
    <location>
        <begin position="105"/>
        <end position="122"/>
    </location>
</feature>